<reference evidence="2" key="1">
    <citation type="journal article" date="2022" name="Mol. Ecol. Resour.">
        <title>The genomes of chicory, endive, great burdock and yacon provide insights into Asteraceae palaeo-polyploidization history and plant inulin production.</title>
        <authorList>
            <person name="Fan W."/>
            <person name="Wang S."/>
            <person name="Wang H."/>
            <person name="Wang A."/>
            <person name="Jiang F."/>
            <person name="Liu H."/>
            <person name="Zhao H."/>
            <person name="Xu D."/>
            <person name="Zhang Y."/>
        </authorList>
    </citation>
    <scope>NUCLEOTIDE SEQUENCE [LARGE SCALE GENOMIC DNA]</scope>
    <source>
        <strain evidence="2">cv. Niubang</strain>
    </source>
</reference>
<dbReference type="Proteomes" id="UP001055879">
    <property type="component" value="Linkage Group LG07"/>
</dbReference>
<gene>
    <name evidence="1" type="ORF">L6452_21699</name>
</gene>
<organism evidence="1 2">
    <name type="scientific">Arctium lappa</name>
    <name type="common">Greater burdock</name>
    <name type="synonym">Lappa major</name>
    <dbReference type="NCBI Taxonomy" id="4217"/>
    <lineage>
        <taxon>Eukaryota</taxon>
        <taxon>Viridiplantae</taxon>
        <taxon>Streptophyta</taxon>
        <taxon>Embryophyta</taxon>
        <taxon>Tracheophyta</taxon>
        <taxon>Spermatophyta</taxon>
        <taxon>Magnoliopsida</taxon>
        <taxon>eudicotyledons</taxon>
        <taxon>Gunneridae</taxon>
        <taxon>Pentapetalae</taxon>
        <taxon>asterids</taxon>
        <taxon>campanulids</taxon>
        <taxon>Asterales</taxon>
        <taxon>Asteraceae</taxon>
        <taxon>Carduoideae</taxon>
        <taxon>Cardueae</taxon>
        <taxon>Arctiinae</taxon>
        <taxon>Arctium</taxon>
    </lineage>
</organism>
<name>A0ACB9AXR6_ARCLA</name>
<dbReference type="EMBL" id="CM042053">
    <property type="protein sequence ID" value="KAI3714740.1"/>
    <property type="molecule type" value="Genomic_DNA"/>
</dbReference>
<reference evidence="1 2" key="2">
    <citation type="journal article" date="2022" name="Mol. Ecol. Resour.">
        <title>The genomes of chicory, endive, great burdock and yacon provide insights into Asteraceae paleo-polyploidization history and plant inulin production.</title>
        <authorList>
            <person name="Fan W."/>
            <person name="Wang S."/>
            <person name="Wang H."/>
            <person name="Wang A."/>
            <person name="Jiang F."/>
            <person name="Liu H."/>
            <person name="Zhao H."/>
            <person name="Xu D."/>
            <person name="Zhang Y."/>
        </authorList>
    </citation>
    <scope>NUCLEOTIDE SEQUENCE [LARGE SCALE GENOMIC DNA]</scope>
    <source>
        <strain evidence="2">cv. Niubang</strain>
    </source>
</reference>
<sequence>MVITLFCSNIHIGFYLLIMSCIMGFSCQPRNQDVSRCFARIFRPSSLVTGGRSWAVKVSAPVGIELVDEDEKRVNGPRRK</sequence>
<comment type="caution">
    <text evidence="1">The sequence shown here is derived from an EMBL/GenBank/DDBJ whole genome shotgun (WGS) entry which is preliminary data.</text>
</comment>
<protein>
    <submittedName>
        <fullName evidence="1">Uncharacterized protein</fullName>
    </submittedName>
</protein>
<proteinExistence type="predicted"/>
<accession>A0ACB9AXR6</accession>
<evidence type="ECO:0000313" key="2">
    <source>
        <dbReference type="Proteomes" id="UP001055879"/>
    </source>
</evidence>
<evidence type="ECO:0000313" key="1">
    <source>
        <dbReference type="EMBL" id="KAI3714740.1"/>
    </source>
</evidence>
<keyword evidence="2" id="KW-1185">Reference proteome</keyword>